<sequence length="67" mass="7599">MSIHPSIITPQQPSIASGIPDPKYQTKLNQNKNKTNPYLGMNQRRKNVEISIFSMGKDEGIKERIES</sequence>
<proteinExistence type="predicted"/>
<comment type="caution">
    <text evidence="2">The sequence shown here is derived from an EMBL/GenBank/DDBJ whole genome shotgun (WGS) entry which is preliminary data.</text>
</comment>
<dbReference type="AlphaFoldDB" id="A0A4Y8D6C6"/>
<reference evidence="2 3" key="1">
    <citation type="submission" date="2017-11" db="EMBL/GenBank/DDBJ databases">
        <title>Comparative genomics of Botrytis spp.</title>
        <authorList>
            <person name="Valero-Jimenez C.A."/>
            <person name="Tapia P."/>
            <person name="Veloso J."/>
            <person name="Silva-Moreno E."/>
            <person name="Staats M."/>
            <person name="Valdes J.H."/>
            <person name="Van Kan J.A.L."/>
        </authorList>
    </citation>
    <scope>NUCLEOTIDE SEQUENCE [LARGE SCALE GENOMIC DNA]</scope>
    <source>
        <strain evidence="2 3">MUCL2830</strain>
    </source>
</reference>
<evidence type="ECO:0000256" key="1">
    <source>
        <dbReference type="SAM" id="MobiDB-lite"/>
    </source>
</evidence>
<gene>
    <name evidence="2" type="ORF">BOTCAL_0104g00050</name>
</gene>
<accession>A0A4Y8D6C6</accession>
<protein>
    <submittedName>
        <fullName evidence="2">Uncharacterized protein</fullName>
    </submittedName>
</protein>
<evidence type="ECO:0000313" key="3">
    <source>
        <dbReference type="Proteomes" id="UP000297299"/>
    </source>
</evidence>
<evidence type="ECO:0000313" key="2">
    <source>
        <dbReference type="EMBL" id="TEY70396.1"/>
    </source>
</evidence>
<keyword evidence="3" id="KW-1185">Reference proteome</keyword>
<dbReference type="Proteomes" id="UP000297299">
    <property type="component" value="Unassembled WGS sequence"/>
</dbReference>
<feature type="region of interest" description="Disordered" evidence="1">
    <location>
        <begin position="1"/>
        <end position="39"/>
    </location>
</feature>
<feature type="compositionally biased region" description="Low complexity" evidence="1">
    <location>
        <begin position="23"/>
        <end position="36"/>
    </location>
</feature>
<dbReference type="EMBL" id="PHWZ01000104">
    <property type="protein sequence ID" value="TEY70396.1"/>
    <property type="molecule type" value="Genomic_DNA"/>
</dbReference>
<organism evidence="2 3">
    <name type="scientific">Botryotinia calthae</name>
    <dbReference type="NCBI Taxonomy" id="38488"/>
    <lineage>
        <taxon>Eukaryota</taxon>
        <taxon>Fungi</taxon>
        <taxon>Dikarya</taxon>
        <taxon>Ascomycota</taxon>
        <taxon>Pezizomycotina</taxon>
        <taxon>Leotiomycetes</taxon>
        <taxon>Helotiales</taxon>
        <taxon>Sclerotiniaceae</taxon>
        <taxon>Botryotinia</taxon>
    </lineage>
</organism>
<name>A0A4Y8D6C6_9HELO</name>